<gene>
    <name evidence="3" type="ORF">ACED57_16150</name>
</gene>
<accession>A0ABV4KQU6</accession>
<dbReference type="Pfam" id="PF07995">
    <property type="entry name" value="GSDH"/>
    <property type="match status" value="1"/>
</dbReference>
<protein>
    <submittedName>
        <fullName evidence="3">PQQ-dependent sugar dehydrogenase</fullName>
        <ecNumber evidence="3">1.1.5.-</ecNumber>
    </submittedName>
</protein>
<keyword evidence="3" id="KW-0560">Oxidoreductase</keyword>
<dbReference type="InterPro" id="IPR011041">
    <property type="entry name" value="Quinoprot_gluc/sorb_DH_b-prop"/>
</dbReference>
<dbReference type="EMBL" id="JBGOOL010000048">
    <property type="protein sequence ID" value="MEZ8054673.1"/>
    <property type="molecule type" value="Genomic_DNA"/>
</dbReference>
<reference evidence="3 4" key="1">
    <citation type="submission" date="2024-06" db="EMBL/GenBank/DDBJ databases">
        <authorList>
            <person name="Steensen K."/>
            <person name="Seneca J."/>
            <person name="Bartlau N."/>
            <person name="Yu A.X."/>
            <person name="Polz M.F."/>
        </authorList>
    </citation>
    <scope>NUCLEOTIDE SEQUENCE [LARGE SCALE GENOMIC DNA]</scope>
    <source>
        <strain evidence="3 4">1F9</strain>
    </source>
</reference>
<dbReference type="Proteomes" id="UP001569175">
    <property type="component" value="Unassembled WGS sequence"/>
</dbReference>
<organism evidence="3 4">
    <name type="scientific">Vibrio atlanticus</name>
    <dbReference type="NCBI Taxonomy" id="693153"/>
    <lineage>
        <taxon>Bacteria</taxon>
        <taxon>Pseudomonadati</taxon>
        <taxon>Pseudomonadota</taxon>
        <taxon>Gammaproteobacteria</taxon>
        <taxon>Vibrionales</taxon>
        <taxon>Vibrionaceae</taxon>
        <taxon>Vibrio</taxon>
    </lineage>
</organism>
<feature type="chain" id="PRO_5046869361" evidence="1">
    <location>
        <begin position="26"/>
        <end position="370"/>
    </location>
</feature>
<comment type="caution">
    <text evidence="3">The sequence shown here is derived from an EMBL/GenBank/DDBJ whole genome shotgun (WGS) entry which is preliminary data.</text>
</comment>
<dbReference type="PANTHER" id="PTHR19328:SF75">
    <property type="entry name" value="ALDOSE SUGAR DEHYDROGENASE YLII"/>
    <property type="match status" value="1"/>
</dbReference>
<dbReference type="EC" id="1.1.5.-" evidence="3"/>
<evidence type="ECO:0000259" key="2">
    <source>
        <dbReference type="Pfam" id="PF07995"/>
    </source>
</evidence>
<dbReference type="PANTHER" id="PTHR19328">
    <property type="entry name" value="HEDGEHOG-INTERACTING PROTEIN"/>
    <property type="match status" value="1"/>
</dbReference>
<evidence type="ECO:0000256" key="1">
    <source>
        <dbReference type="SAM" id="SignalP"/>
    </source>
</evidence>
<dbReference type="Gene3D" id="2.120.10.30">
    <property type="entry name" value="TolB, C-terminal domain"/>
    <property type="match status" value="1"/>
</dbReference>
<evidence type="ECO:0000313" key="3">
    <source>
        <dbReference type="EMBL" id="MEZ8054673.1"/>
    </source>
</evidence>
<name>A0ABV4KQU6_9VIBR</name>
<dbReference type="SUPFAM" id="SSF50952">
    <property type="entry name" value="Soluble quinoprotein glucose dehydrogenase"/>
    <property type="match status" value="1"/>
</dbReference>
<keyword evidence="1" id="KW-0732">Signal</keyword>
<evidence type="ECO:0000313" key="4">
    <source>
        <dbReference type="Proteomes" id="UP001569175"/>
    </source>
</evidence>
<dbReference type="GO" id="GO:0016491">
    <property type="term" value="F:oxidoreductase activity"/>
    <property type="evidence" value="ECO:0007669"/>
    <property type="project" value="UniProtKB-KW"/>
</dbReference>
<dbReference type="InterPro" id="IPR012938">
    <property type="entry name" value="Glc/Sorbosone_DH"/>
</dbReference>
<sequence>MNNHHRLISCALALIASSPISSAFAWQVEKITDGLVIPWGLAYINDNSMLVTEKAGVIKQVDLKTGEQSTLFRLPNVWAKGQGGLLDIALSPFENEKFYVTYSKDVDGEGVTTLASANYSNNEVTNWTVVFVSKSRTDTGRHFGSRITFDDSHLYFSIGDRGDRDNGQDTMTHAGSILRLNADGSTPSDNPFSDNSKVLNEIWSYGHRNPQGLYYDFPPQKLWSIEHGPRGGDEINLIKAGANYGWPVTSHGKEYWGPISVGESETKDGIEAPKKVYVPSIAPGSLIVYQGDKYPELKGKLLAGALKLTHINIVTVNGQGETIKEERILEDLGERIRDIETSPSGDIFFSTDNGNLYRLKSSQKLAPIDT</sequence>
<dbReference type="RefSeq" id="WP_371708126.1">
    <property type="nucleotide sequence ID" value="NZ_JBGOOL010000048.1"/>
</dbReference>
<feature type="domain" description="Glucose/Sorbosone dehydrogenase" evidence="2">
    <location>
        <begin position="37"/>
        <end position="358"/>
    </location>
</feature>
<keyword evidence="4" id="KW-1185">Reference proteome</keyword>
<proteinExistence type="predicted"/>
<dbReference type="InterPro" id="IPR011042">
    <property type="entry name" value="6-blade_b-propeller_TolB-like"/>
</dbReference>
<feature type="signal peptide" evidence="1">
    <location>
        <begin position="1"/>
        <end position="25"/>
    </location>
</feature>